<evidence type="ECO:0000313" key="4">
    <source>
        <dbReference type="Proteomes" id="UP000017836"/>
    </source>
</evidence>
<sequence>MERPSTRKKLKRERSEELDTNAYRFMRSGAFQGIFTRSRSEIFVHKSRSGLQRPDRKGNHSKERVIKRSRELQSIEDKCSLSLVKDLRTRRVFSQPSISGDESFQNVIEKPKINGPDLSDAVSAEIECPNSSDAVSEKSETDIGLESMINSVLTAEILQVPCHSEFDGMISSEVGSERSETDLRLMSSIGEVSTTKNQVDIIGAGFIAGKNSVLTPCSSLRIVHSSNSPAYVTMRPSAALTEGNDTGVSKIQPWNDMTYLHSFKDPTDGCEQDVPEATPPNNNHEKTSPTQNLEGFEPLISPSDSHEEKCQNQANHSEISLSEKPMLVHDMEASVSSGHSLILEAMPSEKPDFNRNDLLSAKCCTNPTSKLTWNNLPHSFELPKPCSILDGQLGSLAQDLSPFLDTHSTCPGFENSSVPNTSTATAQSGCPSSKFAETSVSGNTRLGYDIEPSITSDNSRNLEAILSEKPDFHRNDERSAKECPNPPRILTNIDKCEVSNSPLSHLFSLDDDLNSFIQDQIPILDTPGTCPSTATPMVPQQSMVNAQTDFTLSRYKEIPISEKPILESDIETLISSSKTDTVTLGAVPPEKPDFNKNDALSEKDFITPPSKSTWNQISHSFEIPNPPASRLFSLDGQSGSLIHDQICALITPGTCPGIETLFASSPLKANTKTTFPVSQYMENSVSEKHVLANDMEASISTDNTVILETKSSRKPDFHRNAKDCITLQPELNNTSRSIKIPNPPCFRSSRLDRQPAPLFPDQFLILDTPSTCPCPDNPIAPLSVEVTQSQCPMSQQEGFAHLEKSFPAPSKGGLTSDVQVCKGLCLCADCACFHSQAERACDFYRKQMQNIEEVIAELMKEFMCVRNLMEKHISLVPGRTEVSMIAVSQVRRMLRQISKTEELAKNRLREMTRKLNLHTRSTKNSEKELEGIDLVRSGDIVVFSGSTWV</sequence>
<dbReference type="Gramene" id="ERN10039">
    <property type="protein sequence ID" value="ERN10039"/>
    <property type="gene ID" value="AMTR_s00013p00248170"/>
</dbReference>
<accession>W1PQG2</accession>
<dbReference type="HOGENOM" id="CLU_310222_0_0_1"/>
<name>W1PQG2_AMBTC</name>
<dbReference type="PANTHER" id="PTHR34461">
    <property type="entry name" value="EXPRESSED PROTEIN"/>
    <property type="match status" value="1"/>
</dbReference>
<keyword evidence="4" id="KW-1185">Reference proteome</keyword>
<evidence type="ECO:0000313" key="3">
    <source>
        <dbReference type="EMBL" id="ERN10039.1"/>
    </source>
</evidence>
<organism evidence="3 4">
    <name type="scientific">Amborella trichopoda</name>
    <dbReference type="NCBI Taxonomy" id="13333"/>
    <lineage>
        <taxon>Eukaryota</taxon>
        <taxon>Viridiplantae</taxon>
        <taxon>Streptophyta</taxon>
        <taxon>Embryophyta</taxon>
        <taxon>Tracheophyta</taxon>
        <taxon>Spermatophyta</taxon>
        <taxon>Magnoliopsida</taxon>
        <taxon>Amborellales</taxon>
        <taxon>Amborellaceae</taxon>
        <taxon>Amborella</taxon>
    </lineage>
</organism>
<proteinExistence type="predicted"/>
<dbReference type="eggNOG" id="ENOG502R3TB">
    <property type="taxonomic scope" value="Eukaryota"/>
</dbReference>
<protein>
    <submittedName>
        <fullName evidence="3">Uncharacterized protein</fullName>
    </submittedName>
</protein>
<dbReference type="Proteomes" id="UP000017836">
    <property type="component" value="Unassembled WGS sequence"/>
</dbReference>
<reference evidence="4" key="1">
    <citation type="journal article" date="2013" name="Science">
        <title>The Amborella genome and the evolution of flowering plants.</title>
        <authorList>
            <consortium name="Amborella Genome Project"/>
        </authorList>
    </citation>
    <scope>NUCLEOTIDE SEQUENCE [LARGE SCALE GENOMIC DNA]</scope>
</reference>
<feature type="coiled-coil region" evidence="1">
    <location>
        <begin position="834"/>
        <end position="861"/>
    </location>
</feature>
<keyword evidence="1" id="KW-0175">Coiled coil</keyword>
<dbReference type="PANTHER" id="PTHR34461:SF4">
    <property type="entry name" value="OS01G0101800 PROTEIN"/>
    <property type="match status" value="1"/>
</dbReference>
<feature type="region of interest" description="Disordered" evidence="2">
    <location>
        <begin position="266"/>
        <end position="293"/>
    </location>
</feature>
<evidence type="ECO:0000256" key="1">
    <source>
        <dbReference type="SAM" id="Coils"/>
    </source>
</evidence>
<dbReference type="EMBL" id="KI392979">
    <property type="protein sequence ID" value="ERN10039.1"/>
    <property type="molecule type" value="Genomic_DNA"/>
</dbReference>
<evidence type="ECO:0000256" key="2">
    <source>
        <dbReference type="SAM" id="MobiDB-lite"/>
    </source>
</evidence>
<gene>
    <name evidence="3" type="ORF">AMTR_s00013p00248170</name>
</gene>
<dbReference type="AlphaFoldDB" id="W1PQG2"/>